<dbReference type="Gene3D" id="2.30.30.60">
    <property type="match status" value="1"/>
</dbReference>
<feature type="domain" description="Mechanosensitive ion channel MscS" evidence="8">
    <location>
        <begin position="176"/>
        <end position="233"/>
    </location>
</feature>
<dbReference type="InterPro" id="IPR049278">
    <property type="entry name" value="MS_channel_C"/>
</dbReference>
<dbReference type="Pfam" id="PF21088">
    <property type="entry name" value="MS_channel_1st"/>
    <property type="match status" value="1"/>
</dbReference>
<dbReference type="PANTHER" id="PTHR30460">
    <property type="entry name" value="MODERATE CONDUCTANCE MECHANOSENSITIVE CHANNEL YBIO"/>
    <property type="match status" value="1"/>
</dbReference>
<comment type="similarity">
    <text evidence="2">Belongs to the MscS (TC 1.A.23) family.</text>
</comment>
<dbReference type="InterPro" id="IPR049142">
    <property type="entry name" value="MS_channel_1st"/>
</dbReference>
<reference evidence="12" key="1">
    <citation type="journal article" date="2019" name="Int. J. Syst. Evol. Microbiol.">
        <title>The Global Catalogue of Microorganisms (GCM) 10K type strain sequencing project: providing services to taxonomists for standard genome sequencing and annotation.</title>
        <authorList>
            <consortium name="The Broad Institute Genomics Platform"/>
            <consortium name="The Broad Institute Genome Sequencing Center for Infectious Disease"/>
            <person name="Wu L."/>
            <person name="Ma J."/>
        </authorList>
    </citation>
    <scope>NUCLEOTIDE SEQUENCE [LARGE SCALE GENOMIC DNA]</scope>
    <source>
        <strain evidence="12">NBRC 108565</strain>
    </source>
</reference>
<keyword evidence="6 7" id="KW-0472">Membrane</keyword>
<evidence type="ECO:0000256" key="7">
    <source>
        <dbReference type="SAM" id="Phobius"/>
    </source>
</evidence>
<comment type="subcellular location">
    <subcellularLocation>
        <location evidence="1">Cell membrane</location>
        <topology evidence="1">Multi-pass membrane protein</topology>
    </subcellularLocation>
</comment>
<evidence type="ECO:0000256" key="3">
    <source>
        <dbReference type="ARBA" id="ARBA00022475"/>
    </source>
</evidence>
<evidence type="ECO:0000256" key="5">
    <source>
        <dbReference type="ARBA" id="ARBA00022989"/>
    </source>
</evidence>
<keyword evidence="5 7" id="KW-1133">Transmembrane helix</keyword>
<dbReference type="RefSeq" id="WP_286218086.1">
    <property type="nucleotide sequence ID" value="NZ_AP027729.1"/>
</dbReference>
<dbReference type="Gene3D" id="3.30.70.100">
    <property type="match status" value="1"/>
</dbReference>
<dbReference type="InterPro" id="IPR023408">
    <property type="entry name" value="MscS_beta-dom_sf"/>
</dbReference>
<keyword evidence="4 7" id="KW-0812">Transmembrane</keyword>
<dbReference type="InterPro" id="IPR006685">
    <property type="entry name" value="MscS_channel_2nd"/>
</dbReference>
<proteinExistence type="inferred from homology"/>
<dbReference type="SUPFAM" id="SSF50182">
    <property type="entry name" value="Sm-like ribonucleoproteins"/>
    <property type="match status" value="1"/>
</dbReference>
<evidence type="ECO:0000259" key="10">
    <source>
        <dbReference type="Pfam" id="PF21088"/>
    </source>
</evidence>
<dbReference type="Gene3D" id="1.10.287.1260">
    <property type="match status" value="1"/>
</dbReference>
<evidence type="ECO:0000313" key="11">
    <source>
        <dbReference type="EMBL" id="BDZ40744.1"/>
    </source>
</evidence>
<sequence length="336" mass="35568">MAPLVPAAPLITLLDGTSSDASSVTVASTAATASPVLASGDDPELDVTEPASWLDWFLGIPLKVILIVVIGSIALIVVRHMIKSVTDRIARDKPVTESGRALGGYSTVLQKANPLARARRAQRAKTIGSVLRSSANILFGSIILLLVLDTLGVNIAPFIASAGIAGVALGFGAQALVKDFLSGTFMLLEDQYGVGDTVDLGDVVGTVEEVALRVTKVRDLEGTLWFIRNGEILRTGNMSQEWSSTLVEFPVPLSADIGAVREILEAAATRTCADPRVAESVLDAPEVTGVESIKHGRLTFRVRIRTKPGMQWAVARELRIAVRDDLAAAGISLAIW</sequence>
<organism evidence="11 12">
    <name type="scientific">Paraoerskovia sediminicola</name>
    <dbReference type="NCBI Taxonomy" id="1138587"/>
    <lineage>
        <taxon>Bacteria</taxon>
        <taxon>Bacillati</taxon>
        <taxon>Actinomycetota</taxon>
        <taxon>Actinomycetes</taxon>
        <taxon>Micrococcales</taxon>
        <taxon>Cellulomonadaceae</taxon>
        <taxon>Paraoerskovia</taxon>
    </lineage>
</organism>
<feature type="transmembrane region" description="Helical" evidence="7">
    <location>
        <begin position="56"/>
        <end position="78"/>
    </location>
</feature>
<dbReference type="Proteomes" id="UP001321475">
    <property type="component" value="Chromosome"/>
</dbReference>
<evidence type="ECO:0000256" key="2">
    <source>
        <dbReference type="ARBA" id="ARBA00008017"/>
    </source>
</evidence>
<feature type="domain" description="Mechanosensitive ion channel MscS C-terminal" evidence="9">
    <location>
        <begin position="247"/>
        <end position="332"/>
    </location>
</feature>
<evidence type="ECO:0000256" key="4">
    <source>
        <dbReference type="ARBA" id="ARBA00022692"/>
    </source>
</evidence>
<gene>
    <name evidence="11" type="ORF">GCM10025865_00430</name>
</gene>
<dbReference type="Pfam" id="PF21082">
    <property type="entry name" value="MS_channel_3rd"/>
    <property type="match status" value="1"/>
</dbReference>
<keyword evidence="12" id="KW-1185">Reference proteome</keyword>
<accession>A0ABM8FYA9</accession>
<dbReference type="InterPro" id="IPR011066">
    <property type="entry name" value="MscS_channel_C_sf"/>
</dbReference>
<dbReference type="PANTHER" id="PTHR30460:SF0">
    <property type="entry name" value="MODERATE CONDUCTANCE MECHANOSENSITIVE CHANNEL YBIO"/>
    <property type="match status" value="1"/>
</dbReference>
<feature type="transmembrane region" description="Helical" evidence="7">
    <location>
        <begin position="129"/>
        <end position="148"/>
    </location>
</feature>
<feature type="domain" description="Mechanosensitive ion channel transmembrane helices 2/3" evidence="10">
    <location>
        <begin position="136"/>
        <end position="174"/>
    </location>
</feature>
<name>A0ABM8FYA9_9CELL</name>
<evidence type="ECO:0000256" key="1">
    <source>
        <dbReference type="ARBA" id="ARBA00004651"/>
    </source>
</evidence>
<evidence type="ECO:0000313" key="12">
    <source>
        <dbReference type="Proteomes" id="UP001321475"/>
    </source>
</evidence>
<dbReference type="InterPro" id="IPR010920">
    <property type="entry name" value="LSM_dom_sf"/>
</dbReference>
<evidence type="ECO:0000259" key="8">
    <source>
        <dbReference type="Pfam" id="PF00924"/>
    </source>
</evidence>
<dbReference type="Pfam" id="PF00924">
    <property type="entry name" value="MS_channel_2nd"/>
    <property type="match status" value="1"/>
</dbReference>
<dbReference type="SUPFAM" id="SSF82861">
    <property type="entry name" value="Mechanosensitive channel protein MscS (YggB), transmembrane region"/>
    <property type="match status" value="1"/>
</dbReference>
<keyword evidence="3" id="KW-1003">Cell membrane</keyword>
<dbReference type="InterPro" id="IPR045276">
    <property type="entry name" value="YbiO_bact"/>
</dbReference>
<evidence type="ECO:0000259" key="9">
    <source>
        <dbReference type="Pfam" id="PF21082"/>
    </source>
</evidence>
<dbReference type="InterPro" id="IPR011014">
    <property type="entry name" value="MscS_channel_TM-2"/>
</dbReference>
<dbReference type="EMBL" id="AP027729">
    <property type="protein sequence ID" value="BDZ40744.1"/>
    <property type="molecule type" value="Genomic_DNA"/>
</dbReference>
<dbReference type="SUPFAM" id="SSF82689">
    <property type="entry name" value="Mechanosensitive channel protein MscS (YggB), C-terminal domain"/>
    <property type="match status" value="1"/>
</dbReference>
<protein>
    <submittedName>
        <fullName evidence="11">Mechanosensitive ion channel protein MscS</fullName>
    </submittedName>
</protein>
<evidence type="ECO:0000256" key="6">
    <source>
        <dbReference type="ARBA" id="ARBA00023136"/>
    </source>
</evidence>
<feature type="transmembrane region" description="Helical" evidence="7">
    <location>
        <begin position="154"/>
        <end position="177"/>
    </location>
</feature>